<dbReference type="AlphaFoldDB" id="A0A0B8Q264"/>
<evidence type="ECO:0000313" key="2">
    <source>
        <dbReference type="Proteomes" id="UP000031666"/>
    </source>
</evidence>
<organism evidence="1 2">
    <name type="scientific">Vibrio ishigakensis</name>
    <dbReference type="NCBI Taxonomy" id="1481914"/>
    <lineage>
        <taxon>Bacteria</taxon>
        <taxon>Pseudomonadati</taxon>
        <taxon>Pseudomonadota</taxon>
        <taxon>Gammaproteobacteria</taxon>
        <taxon>Vibrionales</taxon>
        <taxon>Vibrionaceae</taxon>
        <taxon>Vibrio</taxon>
    </lineage>
</organism>
<reference evidence="1 2" key="1">
    <citation type="submission" date="2015-01" db="EMBL/GenBank/DDBJ databases">
        <title>Vibrio sp. C94 JCM 19241 whole genome shotgun sequence.</title>
        <authorList>
            <person name="Sawabe T."/>
            <person name="Meirelles P."/>
            <person name="Feng G."/>
            <person name="Sayaka M."/>
            <person name="Hattori M."/>
            <person name="Ohkuma M."/>
        </authorList>
    </citation>
    <scope>NUCLEOTIDE SEQUENCE [LARGE SCALE GENOMIC DNA]</scope>
    <source>
        <strain evidence="2">JCM 19241</strain>
    </source>
</reference>
<sequence>MSRVKAGHSNTYASPGLTKGEMAVRLKVSTEAELIALNEYLFEY</sequence>
<accession>A0A0B8Q264</accession>
<gene>
    <name evidence="1" type="ORF">JCM19241_3060</name>
</gene>
<evidence type="ECO:0000313" key="1">
    <source>
        <dbReference type="EMBL" id="GAM73605.1"/>
    </source>
</evidence>
<dbReference type="EMBL" id="BBSC01000001">
    <property type="protein sequence ID" value="GAM73605.1"/>
    <property type="molecule type" value="Genomic_DNA"/>
</dbReference>
<name>A0A0B8Q264_9VIBR</name>
<reference evidence="1 2" key="2">
    <citation type="submission" date="2015-01" db="EMBL/GenBank/DDBJ databases">
        <authorList>
            <consortium name="NBRP consortium"/>
            <person name="Sawabe T."/>
            <person name="Meirelles P."/>
            <person name="Feng G."/>
            <person name="Sayaka M."/>
            <person name="Hattori M."/>
            <person name="Ohkuma M."/>
        </authorList>
    </citation>
    <scope>NUCLEOTIDE SEQUENCE [LARGE SCALE GENOMIC DNA]</scope>
    <source>
        <strain evidence="2">JCM 19241</strain>
    </source>
</reference>
<proteinExistence type="predicted"/>
<protein>
    <submittedName>
        <fullName evidence="1">Uncharacterized protein</fullName>
    </submittedName>
</protein>
<dbReference type="Proteomes" id="UP000031666">
    <property type="component" value="Unassembled WGS sequence"/>
</dbReference>
<comment type="caution">
    <text evidence="1">The sequence shown here is derived from an EMBL/GenBank/DDBJ whole genome shotgun (WGS) entry which is preliminary data.</text>
</comment>